<evidence type="ECO:0000313" key="5">
    <source>
        <dbReference type="EMBL" id="KIZ01035.1"/>
    </source>
</evidence>
<accession>A0A0D2MCV4</accession>
<evidence type="ECO:0000256" key="2">
    <source>
        <dbReference type="ARBA" id="ARBA00023054"/>
    </source>
</evidence>
<dbReference type="GO" id="GO:0097546">
    <property type="term" value="C:ciliary base"/>
    <property type="evidence" value="ECO:0007669"/>
    <property type="project" value="TreeGrafter"/>
</dbReference>
<dbReference type="PANTHER" id="PTHR31978:SF1">
    <property type="entry name" value="INTRAFLAGELLAR TRANSPORT PROTEIN 20 HOMOLOG"/>
    <property type="match status" value="1"/>
</dbReference>
<name>A0A0D2MCV4_9CHLO</name>
<keyword evidence="5" id="KW-0282">Flagellum</keyword>
<dbReference type="GeneID" id="25739805"/>
<dbReference type="KEGG" id="mng:MNEG_6929"/>
<dbReference type="GO" id="GO:0060271">
    <property type="term" value="P:cilium assembly"/>
    <property type="evidence" value="ECO:0007669"/>
    <property type="project" value="TreeGrafter"/>
</dbReference>
<proteinExistence type="predicted"/>
<keyword evidence="5" id="KW-0969">Cilium</keyword>
<protein>
    <submittedName>
        <fullName evidence="5">Intraflagellar transport particle protein 20</fullName>
    </submittedName>
</protein>
<dbReference type="STRING" id="145388.A0A0D2MCV4"/>
<dbReference type="GO" id="GO:0061512">
    <property type="term" value="P:protein localization to cilium"/>
    <property type="evidence" value="ECO:0007669"/>
    <property type="project" value="TreeGrafter"/>
</dbReference>
<comment type="subcellular location">
    <subcellularLocation>
        <location evidence="1">Cell projection</location>
        <location evidence="1">Cilium</location>
    </subcellularLocation>
</comment>
<dbReference type="PANTHER" id="PTHR31978">
    <property type="entry name" value="INTRAFLAGELLAR TRANSPORT PROTEIN 20 HOMOLOG"/>
    <property type="match status" value="1"/>
</dbReference>
<gene>
    <name evidence="5" type="ORF">MNEG_6929</name>
</gene>
<dbReference type="OrthoDB" id="10254896at2759"/>
<keyword evidence="2 4" id="KW-0175">Coiled coil</keyword>
<sequence length="130" mass="14912">MTEATVYFDEDCKVRVLDVDSYKSSKSLQEECGVMVSSMEQLQATVDKYMAAVGQQVDRIEAEKLRAVGLRNRVAALHEERRRKRQELLQLLQEKQEGLDRLLVEEESLRRVRQEQDLMIAKLSDPSGAA</sequence>
<dbReference type="Proteomes" id="UP000054498">
    <property type="component" value="Unassembled WGS sequence"/>
</dbReference>
<evidence type="ECO:0000256" key="4">
    <source>
        <dbReference type="SAM" id="Coils"/>
    </source>
</evidence>
<feature type="coiled-coil region" evidence="4">
    <location>
        <begin position="60"/>
        <end position="105"/>
    </location>
</feature>
<dbReference type="GO" id="GO:0005737">
    <property type="term" value="C:cytoplasm"/>
    <property type="evidence" value="ECO:0007669"/>
    <property type="project" value="TreeGrafter"/>
</dbReference>
<dbReference type="EMBL" id="KK101397">
    <property type="protein sequence ID" value="KIZ01035.1"/>
    <property type="molecule type" value="Genomic_DNA"/>
</dbReference>
<evidence type="ECO:0000313" key="6">
    <source>
        <dbReference type="Proteomes" id="UP000054498"/>
    </source>
</evidence>
<keyword evidence="3" id="KW-0966">Cell projection</keyword>
<reference evidence="5 6" key="1">
    <citation type="journal article" date="2013" name="BMC Genomics">
        <title>Reconstruction of the lipid metabolism for the microalga Monoraphidium neglectum from its genome sequence reveals characteristics suitable for biofuel production.</title>
        <authorList>
            <person name="Bogen C."/>
            <person name="Al-Dilaimi A."/>
            <person name="Albersmeier A."/>
            <person name="Wichmann J."/>
            <person name="Grundmann M."/>
            <person name="Rupp O."/>
            <person name="Lauersen K.J."/>
            <person name="Blifernez-Klassen O."/>
            <person name="Kalinowski J."/>
            <person name="Goesmann A."/>
            <person name="Mussgnug J.H."/>
            <person name="Kruse O."/>
        </authorList>
    </citation>
    <scope>NUCLEOTIDE SEQUENCE [LARGE SCALE GENOMIC DNA]</scope>
    <source>
        <strain evidence="5 6">SAG 48.87</strain>
    </source>
</reference>
<organism evidence="5 6">
    <name type="scientific">Monoraphidium neglectum</name>
    <dbReference type="NCBI Taxonomy" id="145388"/>
    <lineage>
        <taxon>Eukaryota</taxon>
        <taxon>Viridiplantae</taxon>
        <taxon>Chlorophyta</taxon>
        <taxon>core chlorophytes</taxon>
        <taxon>Chlorophyceae</taxon>
        <taxon>CS clade</taxon>
        <taxon>Sphaeropleales</taxon>
        <taxon>Selenastraceae</taxon>
        <taxon>Monoraphidium</taxon>
    </lineage>
</organism>
<dbReference type="GO" id="GO:0036064">
    <property type="term" value="C:ciliary basal body"/>
    <property type="evidence" value="ECO:0007669"/>
    <property type="project" value="TreeGrafter"/>
</dbReference>
<evidence type="ECO:0000256" key="3">
    <source>
        <dbReference type="ARBA" id="ARBA00023273"/>
    </source>
</evidence>
<dbReference type="InterPro" id="IPR028172">
    <property type="entry name" value="FT20"/>
</dbReference>
<dbReference type="AlphaFoldDB" id="A0A0D2MCV4"/>
<dbReference type="GO" id="GO:0030990">
    <property type="term" value="C:intraciliary transport particle"/>
    <property type="evidence" value="ECO:0007669"/>
    <property type="project" value="TreeGrafter"/>
</dbReference>
<dbReference type="RefSeq" id="XP_013900054.1">
    <property type="nucleotide sequence ID" value="XM_014044600.1"/>
</dbReference>
<dbReference type="GO" id="GO:0097730">
    <property type="term" value="C:non-motile cilium"/>
    <property type="evidence" value="ECO:0007669"/>
    <property type="project" value="TreeGrafter"/>
</dbReference>
<keyword evidence="6" id="KW-1185">Reference proteome</keyword>
<evidence type="ECO:0000256" key="1">
    <source>
        <dbReference type="ARBA" id="ARBA00004138"/>
    </source>
</evidence>
<dbReference type="Pfam" id="PF14931">
    <property type="entry name" value="IFT20"/>
    <property type="match status" value="1"/>
</dbReference>